<proteinExistence type="predicted"/>
<reference evidence="3 4" key="1">
    <citation type="submission" date="2024-04" db="EMBL/GenBank/DDBJ databases">
        <title>Kosakonia calanthae sp. nov., a halophilic bacterium isolated from leaves of Calanthe tiplacata.</title>
        <authorList>
            <person name="Wu P."/>
        </authorList>
    </citation>
    <scope>NUCLEOTIDE SEQUENCE [LARGE SCALE GENOMIC DNA]</scope>
    <source>
        <strain evidence="3 4">BYX6</strain>
    </source>
</reference>
<protein>
    <submittedName>
        <fullName evidence="3">Lysozyme inhibitor LprI family protein</fullName>
    </submittedName>
</protein>
<keyword evidence="1" id="KW-0732">Signal</keyword>
<feature type="domain" description="Lysozyme inhibitor LprI-like N-terminal" evidence="2">
    <location>
        <begin position="42"/>
        <end position="137"/>
    </location>
</feature>
<gene>
    <name evidence="3" type="ORF">AAEY27_10965</name>
</gene>
<keyword evidence="4" id="KW-1185">Reference proteome</keyword>
<feature type="signal peptide" evidence="1">
    <location>
        <begin position="1"/>
        <end position="19"/>
    </location>
</feature>
<dbReference type="Proteomes" id="UP001466893">
    <property type="component" value="Chromosome"/>
</dbReference>
<accession>A0ABZ3BH11</accession>
<dbReference type="RefSeq" id="WP_342325543.1">
    <property type="nucleotide sequence ID" value="NZ_CP151800.1"/>
</dbReference>
<evidence type="ECO:0000313" key="4">
    <source>
        <dbReference type="Proteomes" id="UP001466893"/>
    </source>
</evidence>
<dbReference type="Gene3D" id="1.20.1270.180">
    <property type="match status" value="1"/>
</dbReference>
<dbReference type="InterPro" id="IPR009739">
    <property type="entry name" value="LprI-like_N"/>
</dbReference>
<sequence length="147" mass="16846">MKKSAIVLSLLLAYHASLAAQTLDITTNKEVKTCLEKYGENSSECLEDLNDKTEDELNQVYNKKLKAMEAFDYTQWWMGDKNRKSTMIEAFKKNQAEWLTYRNDYCNVATTGSQGTHFLGASSVGCNINMNKRRISEIKMIQLKNLE</sequence>
<organism evidence="3 4">
    <name type="scientific">Kosakonia calanthes</name>
    <dbReference type="NCBI Taxonomy" id="3139408"/>
    <lineage>
        <taxon>Bacteria</taxon>
        <taxon>Pseudomonadati</taxon>
        <taxon>Pseudomonadota</taxon>
        <taxon>Gammaproteobacteria</taxon>
        <taxon>Enterobacterales</taxon>
        <taxon>Enterobacteriaceae</taxon>
        <taxon>Kosakonia</taxon>
    </lineage>
</organism>
<name>A0ABZ3BH11_9ENTR</name>
<dbReference type="Pfam" id="PF07007">
    <property type="entry name" value="LprI"/>
    <property type="match status" value="1"/>
</dbReference>
<evidence type="ECO:0000259" key="2">
    <source>
        <dbReference type="Pfam" id="PF07007"/>
    </source>
</evidence>
<dbReference type="EMBL" id="CP151800">
    <property type="protein sequence ID" value="WZW00477.1"/>
    <property type="molecule type" value="Genomic_DNA"/>
</dbReference>
<feature type="chain" id="PRO_5046921640" evidence="1">
    <location>
        <begin position="20"/>
        <end position="147"/>
    </location>
</feature>
<evidence type="ECO:0000313" key="3">
    <source>
        <dbReference type="EMBL" id="WZW00477.1"/>
    </source>
</evidence>
<evidence type="ECO:0000256" key="1">
    <source>
        <dbReference type="SAM" id="SignalP"/>
    </source>
</evidence>